<keyword evidence="2" id="KW-1185">Reference proteome</keyword>
<dbReference type="HOGENOM" id="CLU_3094985_0_0_9"/>
<protein>
    <submittedName>
        <fullName evidence="1">Uncharacterized protein</fullName>
    </submittedName>
</protein>
<dbReference type="Proteomes" id="UP000016511">
    <property type="component" value="Unassembled WGS sequence"/>
</dbReference>
<sequence>MVGSRRFGKKKRLHRQWTMPRELHSYNRVPIIGIGETCSSIFAPKSYDDSR</sequence>
<dbReference type="EMBL" id="AWSJ01000260">
    <property type="protein sequence ID" value="ERI07599.1"/>
    <property type="molecule type" value="Genomic_DNA"/>
</dbReference>
<accession>U1WG93</accession>
<dbReference type="AlphaFoldDB" id="U1WG93"/>
<name>U1WG93_ANEAE</name>
<evidence type="ECO:0000313" key="2">
    <source>
        <dbReference type="Proteomes" id="UP000016511"/>
    </source>
</evidence>
<gene>
    <name evidence="1" type="ORF">HMPREF0083_04321</name>
</gene>
<organism evidence="1 2">
    <name type="scientific">Aneurinibacillus aneurinilyticus ATCC 12856</name>
    <dbReference type="NCBI Taxonomy" id="649747"/>
    <lineage>
        <taxon>Bacteria</taxon>
        <taxon>Bacillati</taxon>
        <taxon>Bacillota</taxon>
        <taxon>Bacilli</taxon>
        <taxon>Bacillales</taxon>
        <taxon>Paenibacillaceae</taxon>
        <taxon>Aneurinibacillus group</taxon>
        <taxon>Aneurinibacillus</taxon>
    </lineage>
</organism>
<reference evidence="1 2" key="1">
    <citation type="submission" date="2013-08" db="EMBL/GenBank/DDBJ databases">
        <authorList>
            <person name="Weinstock G."/>
            <person name="Sodergren E."/>
            <person name="Wylie T."/>
            <person name="Fulton L."/>
            <person name="Fulton R."/>
            <person name="Fronick C."/>
            <person name="O'Laughlin M."/>
            <person name="Godfrey J."/>
            <person name="Miner T."/>
            <person name="Herter B."/>
            <person name="Appelbaum E."/>
            <person name="Cordes M."/>
            <person name="Lek S."/>
            <person name="Wollam A."/>
            <person name="Pepin K.H."/>
            <person name="Palsikar V.B."/>
            <person name="Mitreva M."/>
            <person name="Wilson R.K."/>
        </authorList>
    </citation>
    <scope>NUCLEOTIDE SEQUENCE [LARGE SCALE GENOMIC DNA]</scope>
    <source>
        <strain evidence="1 2">ATCC 12856</strain>
    </source>
</reference>
<proteinExistence type="predicted"/>
<dbReference type="STRING" id="649747.HMPREF0083_04321"/>
<evidence type="ECO:0000313" key="1">
    <source>
        <dbReference type="EMBL" id="ERI07599.1"/>
    </source>
</evidence>
<comment type="caution">
    <text evidence="1">The sequence shown here is derived from an EMBL/GenBank/DDBJ whole genome shotgun (WGS) entry which is preliminary data.</text>
</comment>